<feature type="non-terminal residue" evidence="2">
    <location>
        <position position="55"/>
    </location>
</feature>
<evidence type="ECO:0000313" key="3">
    <source>
        <dbReference type="Proteomes" id="UP001195483"/>
    </source>
</evidence>
<evidence type="ECO:0000313" key="2">
    <source>
        <dbReference type="EMBL" id="KAK3612268.1"/>
    </source>
</evidence>
<evidence type="ECO:0000256" key="1">
    <source>
        <dbReference type="SAM" id="MobiDB-lite"/>
    </source>
</evidence>
<organism evidence="2 3">
    <name type="scientific">Potamilus streckersoni</name>
    <dbReference type="NCBI Taxonomy" id="2493646"/>
    <lineage>
        <taxon>Eukaryota</taxon>
        <taxon>Metazoa</taxon>
        <taxon>Spiralia</taxon>
        <taxon>Lophotrochozoa</taxon>
        <taxon>Mollusca</taxon>
        <taxon>Bivalvia</taxon>
        <taxon>Autobranchia</taxon>
        <taxon>Heteroconchia</taxon>
        <taxon>Palaeoheterodonta</taxon>
        <taxon>Unionida</taxon>
        <taxon>Unionoidea</taxon>
        <taxon>Unionidae</taxon>
        <taxon>Ambleminae</taxon>
        <taxon>Lampsilini</taxon>
        <taxon>Potamilus</taxon>
    </lineage>
</organism>
<reference evidence="2" key="2">
    <citation type="journal article" date="2021" name="Genome Biol. Evol.">
        <title>Developing a high-quality reference genome for a parasitic bivalve with doubly uniparental inheritance (Bivalvia: Unionida).</title>
        <authorList>
            <person name="Smith C.H."/>
        </authorList>
    </citation>
    <scope>NUCLEOTIDE SEQUENCE</scope>
    <source>
        <strain evidence="2">CHS0354</strain>
        <tissue evidence="2">Mantle</tissue>
    </source>
</reference>
<name>A0AAE0WEG2_9BIVA</name>
<gene>
    <name evidence="2" type="ORF">CHS0354_039549</name>
</gene>
<accession>A0AAE0WEG2</accession>
<protein>
    <submittedName>
        <fullName evidence="2">Uncharacterized protein</fullName>
    </submittedName>
</protein>
<comment type="caution">
    <text evidence="2">The sequence shown here is derived from an EMBL/GenBank/DDBJ whole genome shotgun (WGS) entry which is preliminary data.</text>
</comment>
<reference evidence="2" key="1">
    <citation type="journal article" date="2021" name="Genome Biol. Evol.">
        <title>A High-Quality Reference Genome for a Parasitic Bivalve with Doubly Uniparental Inheritance (Bivalvia: Unionida).</title>
        <authorList>
            <person name="Smith C.H."/>
        </authorList>
    </citation>
    <scope>NUCLEOTIDE SEQUENCE</scope>
    <source>
        <strain evidence="2">CHS0354</strain>
    </source>
</reference>
<sequence>MAGTLTTGRLGPEETDMASRKHQREACHGPERRTPCRRERHANQNCQKKDWLRWE</sequence>
<dbReference type="EMBL" id="JAEAOA010002309">
    <property type="protein sequence ID" value="KAK3612268.1"/>
    <property type="molecule type" value="Genomic_DNA"/>
</dbReference>
<feature type="compositionally biased region" description="Basic and acidic residues" evidence="1">
    <location>
        <begin position="24"/>
        <end position="37"/>
    </location>
</feature>
<dbReference type="AlphaFoldDB" id="A0AAE0WEG2"/>
<proteinExistence type="predicted"/>
<keyword evidence="3" id="KW-1185">Reference proteome</keyword>
<dbReference type="Proteomes" id="UP001195483">
    <property type="component" value="Unassembled WGS sequence"/>
</dbReference>
<feature type="region of interest" description="Disordered" evidence="1">
    <location>
        <begin position="1"/>
        <end position="55"/>
    </location>
</feature>
<reference evidence="2" key="3">
    <citation type="submission" date="2023-05" db="EMBL/GenBank/DDBJ databases">
        <authorList>
            <person name="Smith C.H."/>
        </authorList>
    </citation>
    <scope>NUCLEOTIDE SEQUENCE</scope>
    <source>
        <strain evidence="2">CHS0354</strain>
        <tissue evidence="2">Mantle</tissue>
    </source>
</reference>